<gene>
    <name evidence="2" type="primary">LOC115573183</name>
</gene>
<keyword evidence="3" id="KW-1185">Reference proteome</keyword>
<reference evidence="2" key="2">
    <citation type="submission" date="2025-08" db="UniProtKB">
        <authorList>
            <consortium name="Ensembl"/>
        </authorList>
    </citation>
    <scope>IDENTIFICATION</scope>
</reference>
<dbReference type="Proteomes" id="UP000472265">
    <property type="component" value="Chromosome 21"/>
</dbReference>
<dbReference type="PANTHER" id="PTHR23093:SF18">
    <property type="entry name" value="GLUTAMATE RICH 6"/>
    <property type="match status" value="1"/>
</dbReference>
<reference evidence="2" key="3">
    <citation type="submission" date="2025-09" db="UniProtKB">
        <authorList>
            <consortium name="Ensembl"/>
        </authorList>
    </citation>
    <scope>IDENTIFICATION</scope>
</reference>
<protein>
    <submittedName>
        <fullName evidence="2">Glutamate-rich protein 6-like</fullName>
    </submittedName>
</protein>
<proteinExistence type="predicted"/>
<dbReference type="PANTHER" id="PTHR23093">
    <property type="entry name" value="SIMILAR TO CHROMOSOME 3 OPEN READING FRAME 20"/>
    <property type="match status" value="1"/>
</dbReference>
<evidence type="ECO:0000313" key="2">
    <source>
        <dbReference type="Ensembl" id="ENSSAUP00010052367.1"/>
    </source>
</evidence>
<organism evidence="2 3">
    <name type="scientific">Sparus aurata</name>
    <name type="common">Gilthead sea bream</name>
    <dbReference type="NCBI Taxonomy" id="8175"/>
    <lineage>
        <taxon>Eukaryota</taxon>
        <taxon>Metazoa</taxon>
        <taxon>Chordata</taxon>
        <taxon>Craniata</taxon>
        <taxon>Vertebrata</taxon>
        <taxon>Euteleostomi</taxon>
        <taxon>Actinopterygii</taxon>
        <taxon>Neopterygii</taxon>
        <taxon>Teleostei</taxon>
        <taxon>Neoteleostei</taxon>
        <taxon>Acanthomorphata</taxon>
        <taxon>Eupercaria</taxon>
        <taxon>Spariformes</taxon>
        <taxon>Sparidae</taxon>
        <taxon>Sparus</taxon>
    </lineage>
</organism>
<feature type="domain" description="FAM194 C-terminal" evidence="1">
    <location>
        <begin position="268"/>
        <end position="467"/>
    </location>
</feature>
<dbReference type="Ensembl" id="ENSSAUT00010055060.1">
    <property type="protein sequence ID" value="ENSSAUP00010052367.1"/>
    <property type="gene ID" value="ENSSAUG00010021729.1"/>
</dbReference>
<name>A0A671XPU8_SPAAU</name>
<dbReference type="InterPro" id="IPR029281">
    <property type="entry name" value="FAM194_C"/>
</dbReference>
<dbReference type="OMA" id="MLAHERW"/>
<evidence type="ECO:0000313" key="3">
    <source>
        <dbReference type="Proteomes" id="UP000472265"/>
    </source>
</evidence>
<sequence>MLDRGKQRCGPAFPVSLLQTRFKLNHLKGETFKFLSYLGQSSVTSIVLLDAAGSALERDLSEPLDDRISEGCSQSISDPPIHCTGAAGFLRYSRESDNPGINLSTILQANQPLTEYPVRCEYCGEEAKPSLDLTWVHQPETVFCCARWRQLCEMMVEQTRLAAEMEEHLIQAREMEGGNKFVMELQQGFGKQSEQRASEVHSIQLPEAETYACWTSRVLRFRLSCAPETERCTEWPNNRNKEEEEVLLPFCNHKSLQFGLCHHQDGAEFLQKNYSTGMRFLAAFSDGSAQVFYPSGLLAVVVVVTEGNGRVCIVYDDSDAPYQPIRAMFLSDGRSTCYHRNGNIWLALNTSGGQCLDEKGARVRQWSWSSLSPTPLHPVFLSLNTTVGVRVLGRAQVFLSFLARGRQAKFSVGSCCTQGQCKTNMAASGPPLLKEELFGSAARIRIHLAFLQLHQFLRTPSHPRLPKTSQVRHLLSVAQRLVAVSADVMMSERDRAFIHRCLRDCLMYQ</sequence>
<evidence type="ECO:0000259" key="1">
    <source>
        <dbReference type="Pfam" id="PF14977"/>
    </source>
</evidence>
<dbReference type="GeneTree" id="ENSGT00940000153655"/>
<dbReference type="Pfam" id="PF14977">
    <property type="entry name" value="FAM194"/>
    <property type="match status" value="1"/>
</dbReference>
<accession>A0A671XPU8</accession>
<dbReference type="InParanoid" id="A0A671XPU8"/>
<reference evidence="2" key="1">
    <citation type="submission" date="2021-04" db="EMBL/GenBank/DDBJ databases">
        <authorList>
            <consortium name="Wellcome Sanger Institute Data Sharing"/>
        </authorList>
    </citation>
    <scope>NUCLEOTIDE SEQUENCE [LARGE SCALE GENOMIC DNA]</scope>
</reference>
<dbReference type="AlphaFoldDB" id="A0A671XPU8"/>